<dbReference type="Pfam" id="PF13518">
    <property type="entry name" value="HTH_28"/>
    <property type="match status" value="3"/>
</dbReference>
<gene>
    <name evidence="4" type="ORF">KP77_35350</name>
</gene>
<dbReference type="InterPro" id="IPR052057">
    <property type="entry name" value="IS150/IS1296_orfA-like"/>
</dbReference>
<comment type="similarity">
    <text evidence="1">Belongs to the IS150/IS1296 orfA family.</text>
</comment>
<evidence type="ECO:0000313" key="4">
    <source>
        <dbReference type="EMBL" id="KIL42561.1"/>
    </source>
</evidence>
<dbReference type="AlphaFoldDB" id="A0A0C2VDD5"/>
<reference evidence="4 5" key="1">
    <citation type="submission" date="2015-01" db="EMBL/GenBank/DDBJ databases">
        <title>Genome sequence of Jeotgalibacillus alimentarius.</title>
        <authorList>
            <person name="Goh K.M."/>
            <person name="Chan K.-G."/>
            <person name="Yaakop A.S."/>
            <person name="Ee R."/>
            <person name="Gan H.M."/>
            <person name="Chan C.S."/>
        </authorList>
    </citation>
    <scope>NUCLEOTIDE SEQUENCE [LARGE SCALE GENOMIC DNA]</scope>
    <source>
        <strain evidence="4 5">YKJ-13</strain>
    </source>
</reference>
<evidence type="ECO:0000256" key="1">
    <source>
        <dbReference type="ARBA" id="ARBA00038232"/>
    </source>
</evidence>
<organism evidence="4 5">
    <name type="scientific">Jeotgalibacillus alimentarius</name>
    <dbReference type="NCBI Taxonomy" id="135826"/>
    <lineage>
        <taxon>Bacteria</taxon>
        <taxon>Bacillati</taxon>
        <taxon>Bacillota</taxon>
        <taxon>Bacilli</taxon>
        <taxon>Bacillales</taxon>
        <taxon>Caryophanaceae</taxon>
        <taxon>Jeotgalibacillus</taxon>
    </lineage>
</organism>
<proteinExistence type="inferred from homology"/>
<keyword evidence="2" id="KW-0175">Coiled coil</keyword>
<dbReference type="EMBL" id="JXRQ01000032">
    <property type="protein sequence ID" value="KIL42561.1"/>
    <property type="molecule type" value="Genomic_DNA"/>
</dbReference>
<sequence length="231" mass="26882">MSKRTTDYTIDEKLKAILSVLDEKKSVSAVSRDYQIGKTTFKDWIRKYQSDGIDGLKESKTWKAYSQELKQQAVDYYLAGQGSLSETCARFNISTSSVLRRWIKRYTSGKDLKSTSEGNKKMSTGRKTTLQERVEIVQYAIAHDLDYHGAAEKYQVSYQQVYGWVRKYQADGESALHDRRGKSLSSKQNLTEVEKLKLRIKELDHRNQYLETENGLLKKLKEIERRARMRD</sequence>
<evidence type="ECO:0000313" key="5">
    <source>
        <dbReference type="Proteomes" id="UP000031950"/>
    </source>
</evidence>
<evidence type="ECO:0000256" key="2">
    <source>
        <dbReference type="SAM" id="Coils"/>
    </source>
</evidence>
<dbReference type="PROSITE" id="PS50960">
    <property type="entry name" value="HTH_PSQ"/>
    <property type="match status" value="1"/>
</dbReference>
<dbReference type="InterPro" id="IPR036388">
    <property type="entry name" value="WH-like_DNA-bd_sf"/>
</dbReference>
<keyword evidence="5" id="KW-1185">Reference proteome</keyword>
<comment type="caution">
    <text evidence="4">The sequence shown here is derived from an EMBL/GenBank/DDBJ whole genome shotgun (WGS) entry which is preliminary data.</text>
</comment>
<dbReference type="Gene3D" id="1.10.10.10">
    <property type="entry name" value="Winged helix-like DNA-binding domain superfamily/Winged helix DNA-binding domain"/>
    <property type="match status" value="3"/>
</dbReference>
<dbReference type="GO" id="GO:0043565">
    <property type="term" value="F:sequence-specific DNA binding"/>
    <property type="evidence" value="ECO:0007669"/>
    <property type="project" value="InterPro"/>
</dbReference>
<accession>A0A0C2VDD5</accession>
<feature type="coiled-coil region" evidence="2">
    <location>
        <begin position="193"/>
        <end position="226"/>
    </location>
</feature>
<name>A0A0C2VDD5_9BACL</name>
<evidence type="ECO:0000259" key="3">
    <source>
        <dbReference type="PROSITE" id="PS50960"/>
    </source>
</evidence>
<dbReference type="PATRIC" id="fig|135826.4.peg.3512"/>
<dbReference type="Proteomes" id="UP000031950">
    <property type="component" value="Unassembled WGS sequence"/>
</dbReference>
<protein>
    <recommendedName>
        <fullName evidence="3">HTH psq-type domain-containing protein</fullName>
    </recommendedName>
</protein>
<feature type="domain" description="HTH psq-type" evidence="3">
    <location>
        <begin position="1"/>
        <end position="51"/>
    </location>
</feature>
<dbReference type="Gene3D" id="1.20.5.490">
    <property type="entry name" value="Single helix bin"/>
    <property type="match status" value="1"/>
</dbReference>
<dbReference type="PANTHER" id="PTHR33795:SF1">
    <property type="entry name" value="INSERTION ELEMENT IS150 PROTEIN INSJ"/>
    <property type="match status" value="1"/>
</dbReference>
<dbReference type="InterPro" id="IPR055247">
    <property type="entry name" value="InsJ-like_HTH"/>
</dbReference>
<dbReference type="InterPro" id="IPR007889">
    <property type="entry name" value="HTH_Psq"/>
</dbReference>
<dbReference type="PANTHER" id="PTHR33795">
    <property type="entry name" value="INSERTION ELEMENT IS150 PROTEIN INSJ"/>
    <property type="match status" value="1"/>
</dbReference>
<dbReference type="SUPFAM" id="SSF48295">
    <property type="entry name" value="TrpR-like"/>
    <property type="match status" value="3"/>
</dbReference>
<dbReference type="InterPro" id="IPR010921">
    <property type="entry name" value="Trp_repressor/repl_initiator"/>
</dbReference>